<sequence>MSKFVEKAQASAEAGFTLIELMIVIAIIGILAAIAIPQYEKYIVTSKAQDVAQNFHQAVTAVTAAVAAAQAGQTTQVVTTGTTTGALGNQNDPAQTGVGPAYLTGTGTPGCGQIQVSAAAISPTTAYPIDLTVGYGCASTSLNTAIAAAVSAEGFPSAAVTGGTVSVTANGTVYP</sequence>
<evidence type="ECO:0000313" key="5">
    <source>
        <dbReference type="Proteomes" id="UP000078302"/>
    </source>
</evidence>
<dbReference type="PANTHER" id="PTHR30093">
    <property type="entry name" value="GENERAL SECRETION PATHWAY PROTEIN G"/>
    <property type="match status" value="1"/>
</dbReference>
<dbReference type="InterPro" id="IPR045584">
    <property type="entry name" value="Pilin-like"/>
</dbReference>
<reference evidence="4 5" key="1">
    <citation type="submission" date="2016-04" db="EMBL/GenBank/DDBJ databases">
        <title>Acidithiobacillus ferrooxidans genome sequencing and assembly.</title>
        <authorList>
            <person name="Zhou Z."/>
        </authorList>
    </citation>
    <scope>NUCLEOTIDE SEQUENCE [LARGE SCALE GENOMIC DNA]</scope>
    <source>
        <strain evidence="4 5">BY0502</strain>
    </source>
</reference>
<keyword evidence="3" id="KW-1133">Transmembrane helix</keyword>
<comment type="caution">
    <text evidence="4">The sequence shown here is derived from an EMBL/GenBank/DDBJ whole genome shotgun (WGS) entry which is preliminary data.</text>
</comment>
<dbReference type="PANTHER" id="PTHR30093:SF34">
    <property type="entry name" value="PREPILIN PEPTIDASE-DEPENDENT PROTEIN D"/>
    <property type="match status" value="1"/>
</dbReference>
<keyword evidence="3" id="KW-0812">Transmembrane</keyword>
<dbReference type="SUPFAM" id="SSF54523">
    <property type="entry name" value="Pili subunits"/>
    <property type="match status" value="1"/>
</dbReference>
<comment type="similarity">
    <text evidence="1">Belongs to the N-Me-Phe pilin family.</text>
</comment>
<gene>
    <name evidence="4" type="ORF">A4H96_00410</name>
</gene>
<organism evidence="4 5">
    <name type="scientific">Acidithiobacillus ferrooxidans</name>
    <name type="common">Thiobacillus ferrooxidans</name>
    <dbReference type="NCBI Taxonomy" id="920"/>
    <lineage>
        <taxon>Bacteria</taxon>
        <taxon>Pseudomonadati</taxon>
        <taxon>Pseudomonadota</taxon>
        <taxon>Acidithiobacillia</taxon>
        <taxon>Acidithiobacillales</taxon>
        <taxon>Acidithiobacillaceae</taxon>
        <taxon>Acidithiobacillus</taxon>
    </lineage>
</organism>
<dbReference type="AlphaFoldDB" id="A0A179BQ51"/>
<dbReference type="NCBIfam" id="TIGR02532">
    <property type="entry name" value="IV_pilin_GFxxxE"/>
    <property type="match status" value="1"/>
</dbReference>
<evidence type="ECO:0000313" key="4">
    <source>
        <dbReference type="EMBL" id="OAP93440.1"/>
    </source>
</evidence>
<evidence type="ECO:0008006" key="6">
    <source>
        <dbReference type="Google" id="ProtNLM"/>
    </source>
</evidence>
<dbReference type="EMBL" id="LVXZ01000006">
    <property type="protein sequence ID" value="OAP93440.1"/>
    <property type="molecule type" value="Genomic_DNA"/>
</dbReference>
<dbReference type="OrthoDB" id="5298970at2"/>
<dbReference type="Gene3D" id="3.30.700.10">
    <property type="entry name" value="Glycoprotein, Type 4 Pilin"/>
    <property type="match status" value="1"/>
</dbReference>
<keyword evidence="5" id="KW-1185">Reference proteome</keyword>
<evidence type="ECO:0000256" key="1">
    <source>
        <dbReference type="ARBA" id="ARBA00005233"/>
    </source>
</evidence>
<dbReference type="RefSeq" id="WP_064217744.1">
    <property type="nucleotide sequence ID" value="NZ_LVXZ01000006.1"/>
</dbReference>
<proteinExistence type="inferred from homology"/>
<dbReference type="PROSITE" id="PS00409">
    <property type="entry name" value="PROKAR_NTER_METHYL"/>
    <property type="match status" value="1"/>
</dbReference>
<dbReference type="InterPro" id="IPR012902">
    <property type="entry name" value="N_methyl_site"/>
</dbReference>
<keyword evidence="2" id="KW-0488">Methylation</keyword>
<evidence type="ECO:0000256" key="2">
    <source>
        <dbReference type="ARBA" id="ARBA00022481"/>
    </source>
</evidence>
<feature type="transmembrane region" description="Helical" evidence="3">
    <location>
        <begin position="12"/>
        <end position="36"/>
    </location>
</feature>
<dbReference type="Proteomes" id="UP000078302">
    <property type="component" value="Unassembled WGS sequence"/>
</dbReference>
<keyword evidence="3" id="KW-0472">Membrane</keyword>
<protein>
    <recommendedName>
        <fullName evidence="6">Prepilin-type N-terminal cleavage/methylation domain-containing protein</fullName>
    </recommendedName>
</protein>
<evidence type="ECO:0000256" key="3">
    <source>
        <dbReference type="SAM" id="Phobius"/>
    </source>
</evidence>
<dbReference type="GO" id="GO:0044096">
    <property type="term" value="C:type IV pilus"/>
    <property type="evidence" value="ECO:0007669"/>
    <property type="project" value="TreeGrafter"/>
</dbReference>
<dbReference type="Pfam" id="PF07963">
    <property type="entry name" value="N_methyl"/>
    <property type="match status" value="1"/>
</dbReference>
<dbReference type="GO" id="GO:0043107">
    <property type="term" value="P:type IV pilus-dependent motility"/>
    <property type="evidence" value="ECO:0007669"/>
    <property type="project" value="TreeGrafter"/>
</dbReference>
<accession>A0A179BQ51</accession>
<name>A0A179BQ51_ACIFR</name>